<gene>
    <name evidence="2" type="ORF">IPP15_01475</name>
</gene>
<evidence type="ECO:0000313" key="2">
    <source>
        <dbReference type="EMBL" id="MBK9981092.1"/>
    </source>
</evidence>
<protein>
    <submittedName>
        <fullName evidence="2">Uncharacterized protein</fullName>
    </submittedName>
</protein>
<dbReference type="AlphaFoldDB" id="A0A9D7SQ95"/>
<feature type="region of interest" description="Disordered" evidence="1">
    <location>
        <begin position="71"/>
        <end position="98"/>
    </location>
</feature>
<comment type="caution">
    <text evidence="2">The sequence shown here is derived from an EMBL/GenBank/DDBJ whole genome shotgun (WGS) entry which is preliminary data.</text>
</comment>
<sequence>MIAIVLDETPKITNWIELIDIMYMLADFHVEKVTSMLHGFRDHEDYLVAYNATRALGLPTDDVVKKFRAQKTAVKPTAPSPPPPSPKRKWWQNLFDPK</sequence>
<evidence type="ECO:0000313" key="3">
    <source>
        <dbReference type="Proteomes" id="UP000808337"/>
    </source>
</evidence>
<reference evidence="2 3" key="1">
    <citation type="submission" date="2020-10" db="EMBL/GenBank/DDBJ databases">
        <title>Connecting structure to function with the recovery of over 1000 high-quality activated sludge metagenome-assembled genomes encoding full-length rRNA genes using long-read sequencing.</title>
        <authorList>
            <person name="Singleton C.M."/>
            <person name="Petriglieri F."/>
            <person name="Kristensen J.M."/>
            <person name="Kirkegaard R.H."/>
            <person name="Michaelsen T.Y."/>
            <person name="Andersen M.H."/>
            <person name="Karst S.M."/>
            <person name="Dueholm M.S."/>
            <person name="Nielsen P.H."/>
            <person name="Albertsen M."/>
        </authorList>
    </citation>
    <scope>NUCLEOTIDE SEQUENCE [LARGE SCALE GENOMIC DNA]</scope>
    <source>
        <strain evidence="2">Ribe_18-Q3-R11-54_MAXAC.273</strain>
    </source>
</reference>
<name>A0A9D7SQ95_9BACT</name>
<proteinExistence type="predicted"/>
<dbReference type="EMBL" id="JADKGY010000001">
    <property type="protein sequence ID" value="MBK9981092.1"/>
    <property type="molecule type" value="Genomic_DNA"/>
</dbReference>
<dbReference type="Proteomes" id="UP000808337">
    <property type="component" value="Unassembled WGS sequence"/>
</dbReference>
<organism evidence="2 3">
    <name type="scientific">Candidatus Opimibacter skivensis</name>
    <dbReference type="NCBI Taxonomy" id="2982028"/>
    <lineage>
        <taxon>Bacteria</taxon>
        <taxon>Pseudomonadati</taxon>
        <taxon>Bacteroidota</taxon>
        <taxon>Saprospiria</taxon>
        <taxon>Saprospirales</taxon>
        <taxon>Saprospiraceae</taxon>
        <taxon>Candidatus Opimibacter</taxon>
    </lineage>
</organism>
<evidence type="ECO:0000256" key="1">
    <source>
        <dbReference type="SAM" id="MobiDB-lite"/>
    </source>
</evidence>
<accession>A0A9D7SQ95</accession>